<dbReference type="AlphaFoldDB" id="A0A438C895"/>
<comment type="caution">
    <text evidence="1">The sequence shown here is derived from an EMBL/GenBank/DDBJ whole genome shotgun (WGS) entry which is preliminary data.</text>
</comment>
<evidence type="ECO:0000313" key="2">
    <source>
        <dbReference type="Proteomes" id="UP000288805"/>
    </source>
</evidence>
<sequence>MGITTMYEILLSLQEMFGHKGRPAKQAALEGKNLDLSVSQVRIRSKSQKSRKPEVFRPMTRTLILAHFRWRGKDGGG</sequence>
<gene>
    <name evidence="1" type="ORF">CK203_117706</name>
</gene>
<proteinExistence type="predicted"/>
<dbReference type="EMBL" id="QGNW01002476">
    <property type="protein sequence ID" value="RVW19460.1"/>
    <property type="molecule type" value="Genomic_DNA"/>
</dbReference>
<dbReference type="Proteomes" id="UP000288805">
    <property type="component" value="Unassembled WGS sequence"/>
</dbReference>
<name>A0A438C895_VITVI</name>
<organism evidence="1 2">
    <name type="scientific">Vitis vinifera</name>
    <name type="common">Grape</name>
    <dbReference type="NCBI Taxonomy" id="29760"/>
    <lineage>
        <taxon>Eukaryota</taxon>
        <taxon>Viridiplantae</taxon>
        <taxon>Streptophyta</taxon>
        <taxon>Embryophyta</taxon>
        <taxon>Tracheophyta</taxon>
        <taxon>Spermatophyta</taxon>
        <taxon>Magnoliopsida</taxon>
        <taxon>eudicotyledons</taxon>
        <taxon>Gunneridae</taxon>
        <taxon>Pentapetalae</taxon>
        <taxon>rosids</taxon>
        <taxon>Vitales</taxon>
        <taxon>Vitaceae</taxon>
        <taxon>Viteae</taxon>
        <taxon>Vitis</taxon>
    </lineage>
</organism>
<evidence type="ECO:0000313" key="1">
    <source>
        <dbReference type="EMBL" id="RVW19460.1"/>
    </source>
</evidence>
<protein>
    <submittedName>
        <fullName evidence="1">Uncharacterized protein</fullName>
    </submittedName>
</protein>
<reference evidence="1 2" key="1">
    <citation type="journal article" date="2018" name="PLoS Genet.">
        <title>Population sequencing reveals clonal diversity and ancestral inbreeding in the grapevine cultivar Chardonnay.</title>
        <authorList>
            <person name="Roach M.J."/>
            <person name="Johnson D.L."/>
            <person name="Bohlmann J."/>
            <person name="van Vuuren H.J."/>
            <person name="Jones S.J."/>
            <person name="Pretorius I.S."/>
            <person name="Schmidt S.A."/>
            <person name="Borneman A.R."/>
        </authorList>
    </citation>
    <scope>NUCLEOTIDE SEQUENCE [LARGE SCALE GENOMIC DNA]</scope>
    <source>
        <strain evidence="2">cv. Chardonnay</strain>
        <tissue evidence="1">Leaf</tissue>
    </source>
</reference>
<accession>A0A438C895</accession>